<feature type="transmembrane region" description="Helical" evidence="1">
    <location>
        <begin position="7"/>
        <end position="30"/>
    </location>
</feature>
<keyword evidence="1" id="KW-0472">Membrane</keyword>
<organism evidence="2 3">
    <name type="scientific">Naasia aerilata</name>
    <dbReference type="NCBI Taxonomy" id="1162966"/>
    <lineage>
        <taxon>Bacteria</taxon>
        <taxon>Bacillati</taxon>
        <taxon>Actinomycetota</taxon>
        <taxon>Actinomycetes</taxon>
        <taxon>Micrococcales</taxon>
        <taxon>Microbacteriaceae</taxon>
        <taxon>Naasia</taxon>
    </lineage>
</organism>
<keyword evidence="3" id="KW-1185">Reference proteome</keyword>
<dbReference type="EMBL" id="AP027731">
    <property type="protein sequence ID" value="BDZ47661.1"/>
    <property type="molecule type" value="Genomic_DNA"/>
</dbReference>
<dbReference type="Proteomes" id="UP001321498">
    <property type="component" value="Chromosome"/>
</dbReference>
<keyword evidence="1" id="KW-0812">Transmembrane</keyword>
<keyword evidence="1" id="KW-1133">Transmembrane helix</keyword>
<accession>A0ABM8GH19</accession>
<sequence>MNIDWLALVVVAVASIVGAAVTVTLIATGIKLLAVPPAGSAAVAPARDDETDDVAAATRPAMATIGGIACFTLGSLVVLYGVYLIVPFFHRG</sequence>
<evidence type="ECO:0000313" key="3">
    <source>
        <dbReference type="Proteomes" id="UP001321498"/>
    </source>
</evidence>
<gene>
    <name evidence="2" type="ORF">GCM10025866_35700</name>
</gene>
<dbReference type="RefSeq" id="WP_286277534.1">
    <property type="nucleotide sequence ID" value="NZ_AP027731.1"/>
</dbReference>
<feature type="transmembrane region" description="Helical" evidence="1">
    <location>
        <begin position="61"/>
        <end position="86"/>
    </location>
</feature>
<evidence type="ECO:0000313" key="2">
    <source>
        <dbReference type="EMBL" id="BDZ47661.1"/>
    </source>
</evidence>
<proteinExistence type="predicted"/>
<name>A0ABM8GH19_9MICO</name>
<reference evidence="3" key="1">
    <citation type="journal article" date="2019" name="Int. J. Syst. Evol. Microbiol.">
        <title>The Global Catalogue of Microorganisms (GCM) 10K type strain sequencing project: providing services to taxonomists for standard genome sequencing and annotation.</title>
        <authorList>
            <consortium name="The Broad Institute Genomics Platform"/>
            <consortium name="The Broad Institute Genome Sequencing Center for Infectious Disease"/>
            <person name="Wu L."/>
            <person name="Ma J."/>
        </authorList>
    </citation>
    <scope>NUCLEOTIDE SEQUENCE [LARGE SCALE GENOMIC DNA]</scope>
    <source>
        <strain evidence="3">NBRC 108725</strain>
    </source>
</reference>
<evidence type="ECO:0000256" key="1">
    <source>
        <dbReference type="SAM" id="Phobius"/>
    </source>
</evidence>
<protein>
    <submittedName>
        <fullName evidence="2">Uncharacterized protein</fullName>
    </submittedName>
</protein>